<dbReference type="SUPFAM" id="SSF56112">
    <property type="entry name" value="Protein kinase-like (PK-like)"/>
    <property type="match status" value="1"/>
</dbReference>
<protein>
    <submittedName>
        <fullName evidence="2">Aminoglycoside phosphotransferase family protein</fullName>
    </submittedName>
</protein>
<feature type="domain" description="Aminoglycoside phosphotransferase" evidence="1">
    <location>
        <begin position="9"/>
        <end position="188"/>
    </location>
</feature>
<dbReference type="Gene3D" id="3.90.1200.10">
    <property type="match status" value="1"/>
</dbReference>
<proteinExistence type="predicted"/>
<dbReference type="InterPro" id="IPR011009">
    <property type="entry name" value="Kinase-like_dom_sf"/>
</dbReference>
<dbReference type="EMBL" id="CP059319">
    <property type="protein sequence ID" value="QTH22341.1"/>
    <property type="molecule type" value="Genomic_DNA"/>
</dbReference>
<organism evidence="2 3">
    <name type="scientific">Rhizorhabdus wittichii</name>
    <dbReference type="NCBI Taxonomy" id="160791"/>
    <lineage>
        <taxon>Bacteria</taxon>
        <taxon>Pseudomonadati</taxon>
        <taxon>Pseudomonadota</taxon>
        <taxon>Alphaproteobacteria</taxon>
        <taxon>Sphingomonadales</taxon>
        <taxon>Sphingomonadaceae</taxon>
        <taxon>Rhizorhabdus</taxon>
    </lineage>
</organism>
<name>A0A975D3R8_9SPHN</name>
<evidence type="ECO:0000313" key="2">
    <source>
        <dbReference type="EMBL" id="QTH22341.1"/>
    </source>
</evidence>
<dbReference type="RefSeq" id="WP_029991823.1">
    <property type="nucleotide sequence ID" value="NZ_CP059319.1"/>
</dbReference>
<gene>
    <name evidence="2" type="ORF">HRJ34_02070</name>
</gene>
<evidence type="ECO:0000313" key="3">
    <source>
        <dbReference type="Proteomes" id="UP000664914"/>
    </source>
</evidence>
<dbReference type="Pfam" id="PF01636">
    <property type="entry name" value="APH"/>
    <property type="match status" value="1"/>
</dbReference>
<reference evidence="2" key="1">
    <citation type="submission" date="2020-07" db="EMBL/GenBank/DDBJ databases">
        <authorList>
            <person name="Camacho E."/>
        </authorList>
    </citation>
    <scope>NUCLEOTIDE SEQUENCE</scope>
    <source>
        <strain evidence="2">MPO218</strain>
    </source>
</reference>
<dbReference type="InterPro" id="IPR002575">
    <property type="entry name" value="Aminoglycoside_PTrfase"/>
</dbReference>
<accession>A0A975D3R8</accession>
<evidence type="ECO:0000259" key="1">
    <source>
        <dbReference type="Pfam" id="PF01636"/>
    </source>
</evidence>
<dbReference type="Proteomes" id="UP000664914">
    <property type="component" value="Chromosome"/>
</dbReference>
<reference evidence="2" key="2">
    <citation type="submission" date="2021-04" db="EMBL/GenBank/DDBJ databases">
        <title>Isolation and genomic analysis of the ibuprofen-degrading bacterium Sphingomonas strain MPO218.</title>
        <authorList>
            <person name="Aulestia M."/>
            <person name="Flores A."/>
            <person name="Mangas E.L."/>
            <person name="Perez-Pulido A.J."/>
            <person name="Santero E."/>
            <person name="Camacho E.M."/>
        </authorList>
    </citation>
    <scope>NUCLEOTIDE SEQUENCE</scope>
    <source>
        <strain evidence="2">MPO218</strain>
    </source>
</reference>
<sequence length="268" mass="29499">MIRLKLQALIGSGGSADVFRLAGGRVLKLYREGLDPGVIAREHDGVRHAVDQGLHVARAFGTRDHGDRSGIVFEELVGKPLLRLPVLRPFRTRALLRRFADYQARIHLCGAAGLPHHQHDIIHVRIEQAEVSEALRAAALERLHAIPRGDRFCHGDYHPGNVILTRAGIAAIDWSNASAGDPAGDVARSELLFRYAGYGPSLRNVPALRRIRTMTADFYLRQYRESTGLSDAAIDAWRLPMAVASLVPGSRVHRPTLIAALERQGFSV</sequence>
<dbReference type="AlphaFoldDB" id="A0A975D3R8"/>